<protein>
    <recommendedName>
        <fullName evidence="1">VOC domain-containing protein</fullName>
    </recommendedName>
</protein>
<proteinExistence type="predicted"/>
<dbReference type="SUPFAM" id="SSF54593">
    <property type="entry name" value="Glyoxalase/Bleomycin resistance protein/Dihydroxybiphenyl dioxygenase"/>
    <property type="match status" value="1"/>
</dbReference>
<evidence type="ECO:0000313" key="3">
    <source>
        <dbReference type="Proteomes" id="UP000037288"/>
    </source>
</evidence>
<evidence type="ECO:0000313" key="2">
    <source>
        <dbReference type="EMBL" id="KNB50472.1"/>
    </source>
</evidence>
<dbReference type="EMBL" id="LFXA01000014">
    <property type="protein sequence ID" value="KNB50472.1"/>
    <property type="molecule type" value="Genomic_DNA"/>
</dbReference>
<dbReference type="PROSITE" id="PS51819">
    <property type="entry name" value="VOC"/>
    <property type="match status" value="1"/>
</dbReference>
<dbReference type="PANTHER" id="PTHR34109">
    <property type="entry name" value="BNAUNNG04460D PROTEIN-RELATED"/>
    <property type="match status" value="1"/>
</dbReference>
<feature type="domain" description="VOC" evidence="1">
    <location>
        <begin position="5"/>
        <end position="127"/>
    </location>
</feature>
<dbReference type="AlphaFoldDB" id="A0A0K9XCU3"/>
<keyword evidence="3" id="KW-1185">Reference proteome</keyword>
<dbReference type="RefSeq" id="WP_049718048.1">
    <property type="nucleotide sequence ID" value="NZ_LFXA01000014.1"/>
</dbReference>
<dbReference type="InterPro" id="IPR029068">
    <property type="entry name" value="Glyas_Bleomycin-R_OHBP_Dase"/>
</dbReference>
<dbReference type="STRING" id="1678637.AC230_21085"/>
<dbReference type="InterPro" id="IPR004360">
    <property type="entry name" value="Glyas_Fos-R_dOase_dom"/>
</dbReference>
<dbReference type="OrthoDB" id="9806868at2"/>
<dbReference type="Gene3D" id="3.30.720.120">
    <property type="match status" value="1"/>
</dbReference>
<comment type="caution">
    <text evidence="2">The sequence shown here is derived from an EMBL/GenBank/DDBJ whole genome shotgun (WGS) entry which is preliminary data.</text>
</comment>
<accession>A0A0K9XCU3</accession>
<gene>
    <name evidence="2" type="ORF">AC230_21085</name>
</gene>
<organism evidence="2 3">
    <name type="scientific">Streptomyces caatingaensis</name>
    <dbReference type="NCBI Taxonomy" id="1678637"/>
    <lineage>
        <taxon>Bacteria</taxon>
        <taxon>Bacillati</taxon>
        <taxon>Actinomycetota</taxon>
        <taxon>Actinomycetes</taxon>
        <taxon>Kitasatosporales</taxon>
        <taxon>Streptomycetaceae</taxon>
        <taxon>Streptomyces</taxon>
    </lineage>
</organism>
<dbReference type="Pfam" id="PF00903">
    <property type="entry name" value="Glyoxalase"/>
    <property type="match status" value="1"/>
</dbReference>
<dbReference type="InterPro" id="IPR037523">
    <property type="entry name" value="VOC_core"/>
</dbReference>
<evidence type="ECO:0000259" key="1">
    <source>
        <dbReference type="PROSITE" id="PS51819"/>
    </source>
</evidence>
<dbReference type="Gene3D" id="3.30.720.110">
    <property type="match status" value="1"/>
</dbReference>
<name>A0A0K9XCU3_9ACTN</name>
<sequence length="135" mass="14121">MTGVPTICPVLRYRDPHAAVRQLTEAFGLTRGALYESEDGTVLHAELAHGDGVVMLGGRGRGGVFDEAMGAGGPVGVYVVVEDPDAHCERARAAGAEILTAPADQPYGSRDYMARDIEGNIWTFGTYAPGGEGEG</sequence>
<dbReference type="PANTHER" id="PTHR34109:SF1">
    <property type="entry name" value="VOC DOMAIN-CONTAINING PROTEIN"/>
    <property type="match status" value="1"/>
</dbReference>
<dbReference type="Proteomes" id="UP000037288">
    <property type="component" value="Unassembled WGS sequence"/>
</dbReference>
<dbReference type="PATRIC" id="fig|1678637.3.peg.4517"/>
<reference evidence="3" key="1">
    <citation type="submission" date="2015-07" db="EMBL/GenBank/DDBJ databases">
        <title>Draft genome sequence of Streptomyces sp. CMAA 1322, a bacterium isolated from Caatinga biome, from dry forest semiarid of Brazil.</title>
        <authorList>
            <person name="Santos S.N."/>
            <person name="Gacesa R."/>
            <person name="Taketani R.G."/>
            <person name="Long P.F."/>
            <person name="Melo I.S."/>
        </authorList>
    </citation>
    <scope>NUCLEOTIDE SEQUENCE [LARGE SCALE GENOMIC DNA]</scope>
    <source>
        <strain evidence="3">CMAA 1322</strain>
    </source>
</reference>